<evidence type="ECO:0000313" key="9">
    <source>
        <dbReference type="EMBL" id="OGZ37504.1"/>
    </source>
</evidence>
<dbReference type="AlphaFoldDB" id="A0A1G2FHE0"/>
<evidence type="ECO:0000256" key="2">
    <source>
        <dbReference type="ARBA" id="ARBA00009773"/>
    </source>
</evidence>
<evidence type="ECO:0000256" key="1">
    <source>
        <dbReference type="ARBA" id="ARBA00004651"/>
    </source>
</evidence>
<keyword evidence="6 8" id="KW-1133">Transmembrane helix</keyword>
<dbReference type="Pfam" id="PF01594">
    <property type="entry name" value="AI-2E_transport"/>
    <property type="match status" value="1"/>
</dbReference>
<evidence type="ECO:0000313" key="10">
    <source>
        <dbReference type="Proteomes" id="UP000177061"/>
    </source>
</evidence>
<dbReference type="EMBL" id="MHNB01000007">
    <property type="protein sequence ID" value="OGZ37504.1"/>
    <property type="molecule type" value="Genomic_DNA"/>
</dbReference>
<feature type="transmembrane region" description="Helical" evidence="8">
    <location>
        <begin position="249"/>
        <end position="277"/>
    </location>
</feature>
<gene>
    <name evidence="9" type="ORF">A3J64_00750</name>
</gene>
<organism evidence="9 10">
    <name type="scientific">Candidatus Portnoybacteria bacterium RIFCSPHIGHO2_12_FULL_38_9</name>
    <dbReference type="NCBI Taxonomy" id="1801997"/>
    <lineage>
        <taxon>Bacteria</taxon>
        <taxon>Candidatus Portnoyibacteriota</taxon>
    </lineage>
</organism>
<evidence type="ECO:0000256" key="7">
    <source>
        <dbReference type="ARBA" id="ARBA00023136"/>
    </source>
</evidence>
<protein>
    <recommendedName>
        <fullName evidence="11">AI-2E family transporter</fullName>
    </recommendedName>
</protein>
<proteinExistence type="inferred from homology"/>
<dbReference type="PANTHER" id="PTHR21716">
    <property type="entry name" value="TRANSMEMBRANE PROTEIN"/>
    <property type="match status" value="1"/>
</dbReference>
<evidence type="ECO:0000256" key="4">
    <source>
        <dbReference type="ARBA" id="ARBA00022475"/>
    </source>
</evidence>
<feature type="transmembrane region" description="Helical" evidence="8">
    <location>
        <begin position="208"/>
        <end position="237"/>
    </location>
</feature>
<feature type="transmembrane region" description="Helical" evidence="8">
    <location>
        <begin position="147"/>
        <end position="168"/>
    </location>
</feature>
<dbReference type="GO" id="GO:0055085">
    <property type="term" value="P:transmembrane transport"/>
    <property type="evidence" value="ECO:0007669"/>
    <property type="project" value="TreeGrafter"/>
</dbReference>
<sequence length="339" mass="37520">MVNTSQTINISNSTILRVVLILLGLVFLYLIRDVLIIVFVAVIIAAAVNGPASWLSRRGVPRILGVIFIYLLIFFVLALIIYLILPPLAEQIKQLTVVFPEYMEKLGFNFKDWWQRYQESGEKLDNILGQINERLAQAASGVFTTTIGIFGGLFSALIILVISLYLSVQEKGIKKFLMSLTPAQHQAYISDLVYRIQIKMGGWLRGQLLLMIIVGLLIFFGLFFLGVKYALVLALLAGLLEVIPYVGPIIAAVPAVILAFFQMPFLALLVILLYVVIQQLENYLIVPLVMRRAVGLNPVVIIVAMLVGVKLAGIIGLILSVPIAAAIAEFLKDIRKKEA</sequence>
<feature type="transmembrane region" description="Helical" evidence="8">
    <location>
        <begin position="36"/>
        <end position="56"/>
    </location>
</feature>
<name>A0A1G2FHE0_9BACT</name>
<feature type="transmembrane region" description="Helical" evidence="8">
    <location>
        <begin position="63"/>
        <end position="85"/>
    </location>
</feature>
<evidence type="ECO:0000256" key="6">
    <source>
        <dbReference type="ARBA" id="ARBA00022989"/>
    </source>
</evidence>
<comment type="subcellular location">
    <subcellularLocation>
        <location evidence="1">Cell membrane</location>
        <topology evidence="1">Multi-pass membrane protein</topology>
    </subcellularLocation>
</comment>
<keyword evidence="3" id="KW-0813">Transport</keyword>
<keyword evidence="4" id="KW-1003">Cell membrane</keyword>
<dbReference type="GO" id="GO:0005886">
    <property type="term" value="C:plasma membrane"/>
    <property type="evidence" value="ECO:0007669"/>
    <property type="project" value="UniProtKB-SubCell"/>
</dbReference>
<evidence type="ECO:0000256" key="5">
    <source>
        <dbReference type="ARBA" id="ARBA00022692"/>
    </source>
</evidence>
<dbReference type="PANTHER" id="PTHR21716:SF53">
    <property type="entry name" value="PERMEASE PERM-RELATED"/>
    <property type="match status" value="1"/>
</dbReference>
<accession>A0A1G2FHE0</accession>
<evidence type="ECO:0000256" key="3">
    <source>
        <dbReference type="ARBA" id="ARBA00022448"/>
    </source>
</evidence>
<dbReference type="InterPro" id="IPR002549">
    <property type="entry name" value="AI-2E-like"/>
</dbReference>
<dbReference type="STRING" id="1801997.A3J64_00750"/>
<keyword evidence="7 8" id="KW-0472">Membrane</keyword>
<evidence type="ECO:0000256" key="8">
    <source>
        <dbReference type="SAM" id="Phobius"/>
    </source>
</evidence>
<comment type="similarity">
    <text evidence="2">Belongs to the autoinducer-2 exporter (AI-2E) (TC 2.A.86) family.</text>
</comment>
<dbReference type="Proteomes" id="UP000177061">
    <property type="component" value="Unassembled WGS sequence"/>
</dbReference>
<keyword evidence="5 8" id="KW-0812">Transmembrane</keyword>
<comment type="caution">
    <text evidence="9">The sequence shown here is derived from an EMBL/GenBank/DDBJ whole genome shotgun (WGS) entry which is preliminary data.</text>
</comment>
<reference evidence="9 10" key="1">
    <citation type="journal article" date="2016" name="Nat. Commun.">
        <title>Thousands of microbial genomes shed light on interconnected biogeochemical processes in an aquifer system.</title>
        <authorList>
            <person name="Anantharaman K."/>
            <person name="Brown C.T."/>
            <person name="Hug L.A."/>
            <person name="Sharon I."/>
            <person name="Castelle C.J."/>
            <person name="Probst A.J."/>
            <person name="Thomas B.C."/>
            <person name="Singh A."/>
            <person name="Wilkins M.J."/>
            <person name="Karaoz U."/>
            <person name="Brodie E.L."/>
            <person name="Williams K.H."/>
            <person name="Hubbard S.S."/>
            <person name="Banfield J.F."/>
        </authorList>
    </citation>
    <scope>NUCLEOTIDE SEQUENCE [LARGE SCALE GENOMIC DNA]</scope>
</reference>
<feature type="transmembrane region" description="Helical" evidence="8">
    <location>
        <begin position="12"/>
        <end position="30"/>
    </location>
</feature>
<evidence type="ECO:0008006" key="11">
    <source>
        <dbReference type="Google" id="ProtNLM"/>
    </source>
</evidence>